<evidence type="ECO:0000313" key="4">
    <source>
        <dbReference type="Proteomes" id="UP000694251"/>
    </source>
</evidence>
<keyword evidence="3" id="KW-0548">Nucleotidyltransferase</keyword>
<dbReference type="PANTHER" id="PTHR11439:SF515">
    <property type="entry name" value="GAG-POL POLYPROTEIN"/>
    <property type="match status" value="1"/>
</dbReference>
<comment type="caution">
    <text evidence="3">The sequence shown here is derived from an EMBL/GenBank/DDBJ whole genome shotgun (WGS) entry which is preliminary data.</text>
</comment>
<dbReference type="GO" id="GO:0003964">
    <property type="term" value="F:RNA-directed DNA polymerase activity"/>
    <property type="evidence" value="ECO:0007669"/>
    <property type="project" value="UniProtKB-KW"/>
</dbReference>
<dbReference type="Pfam" id="PF07727">
    <property type="entry name" value="RVT_2"/>
    <property type="match status" value="1"/>
</dbReference>
<evidence type="ECO:0000313" key="3">
    <source>
        <dbReference type="EMBL" id="KAG7547780.1"/>
    </source>
</evidence>
<dbReference type="Pfam" id="PF00850">
    <property type="entry name" value="Hist_deacetyl"/>
    <property type="match status" value="1"/>
</dbReference>
<dbReference type="PANTHER" id="PTHR11439">
    <property type="entry name" value="GAG-POL-RELATED RETROTRANSPOSON"/>
    <property type="match status" value="1"/>
</dbReference>
<evidence type="ECO:0000259" key="1">
    <source>
        <dbReference type="Pfam" id="PF00850"/>
    </source>
</evidence>
<proteinExistence type="predicted"/>
<evidence type="ECO:0000259" key="2">
    <source>
        <dbReference type="Pfam" id="PF07727"/>
    </source>
</evidence>
<dbReference type="EMBL" id="JAEFBJ010000012">
    <property type="protein sequence ID" value="KAG7547780.1"/>
    <property type="molecule type" value="Genomic_DNA"/>
</dbReference>
<accession>A0A8T1YNV9</accession>
<reference evidence="3 4" key="1">
    <citation type="submission" date="2020-12" db="EMBL/GenBank/DDBJ databases">
        <title>Concerted genomic and epigenomic changes stabilize Arabidopsis allopolyploids.</title>
        <authorList>
            <person name="Chen Z."/>
        </authorList>
    </citation>
    <scope>NUCLEOTIDE SEQUENCE [LARGE SCALE GENOMIC DNA]</scope>
    <source>
        <strain evidence="3">As9502</strain>
        <tissue evidence="3">Leaf</tissue>
    </source>
</reference>
<dbReference type="OrthoDB" id="1109234at2759"/>
<dbReference type="InterPro" id="IPR023801">
    <property type="entry name" value="His_deacetylse_dom"/>
</dbReference>
<dbReference type="AlphaFoldDB" id="A0A8T1YNV9"/>
<name>A0A8T1YNV9_ARASU</name>
<sequence length="509" mass="57884">MHNAKKDKASDFGYVNDVVLGILELLKTFKTVLYVDIGFRHGDGVEEAFKDTDRVMTVYFHKIGDSGDISDFGEGRGQYYSLNAPLKDGLDQEEEGELLLLSLNNESRNFAEARESKEWIQACEEEISSIEKLKTWDLVDLPIGAKPIGLKWVFKLKRNSDGSINKHKARLVAKGYVQQYGVDFEEVFAPVARIETIRLLIDLAAAYGWEIHHLDVKTAFLHGELKETVYVLQPEGFEKDGNKTKVYKLNKALYGLRQAPRAWNNKLNLILLELQFINEFKKEMSSKFEMSDLGKLTYYLEIEVVQNQYGITLNQSRYAQKILENANMADCNPVHTPMEMGLSLSKAEDEKEIDATSYRKNVGCLRYLLHTRPYLSFCVGILSRYMQSPRESHGAAMKQVLRYLKGTTSLGLCFERMSLPKLIGYSDSSHNIENGQIEFEHVPGIEQKADILTKALGRIKFKEMRDLIGVQDLKKEEFKLKGENVGLIKLEEISSNISLKIVQVGLGLI</sequence>
<gene>
    <name evidence="3" type="ORF">ISN44_As12g029900</name>
</gene>
<feature type="domain" description="Histone deacetylase" evidence="1">
    <location>
        <begin position="1"/>
        <end position="94"/>
    </location>
</feature>
<keyword evidence="4" id="KW-1185">Reference proteome</keyword>
<feature type="domain" description="Reverse transcriptase Ty1/copia-type" evidence="2">
    <location>
        <begin position="134"/>
        <end position="276"/>
    </location>
</feature>
<keyword evidence="3" id="KW-0808">Transferase</keyword>
<dbReference type="Proteomes" id="UP000694251">
    <property type="component" value="Chromosome 12"/>
</dbReference>
<dbReference type="InterPro" id="IPR013103">
    <property type="entry name" value="RVT_2"/>
</dbReference>
<organism evidence="3 4">
    <name type="scientific">Arabidopsis suecica</name>
    <name type="common">Swedish thale-cress</name>
    <name type="synonym">Cardaminopsis suecica</name>
    <dbReference type="NCBI Taxonomy" id="45249"/>
    <lineage>
        <taxon>Eukaryota</taxon>
        <taxon>Viridiplantae</taxon>
        <taxon>Streptophyta</taxon>
        <taxon>Embryophyta</taxon>
        <taxon>Tracheophyta</taxon>
        <taxon>Spermatophyta</taxon>
        <taxon>Magnoliopsida</taxon>
        <taxon>eudicotyledons</taxon>
        <taxon>Gunneridae</taxon>
        <taxon>Pentapetalae</taxon>
        <taxon>rosids</taxon>
        <taxon>malvids</taxon>
        <taxon>Brassicales</taxon>
        <taxon>Brassicaceae</taxon>
        <taxon>Camelineae</taxon>
        <taxon>Arabidopsis</taxon>
    </lineage>
</organism>
<keyword evidence="3" id="KW-0695">RNA-directed DNA polymerase</keyword>
<protein>
    <submittedName>
        <fullName evidence="3">Reverse transcriptase RNA-dependent DNA polymerase</fullName>
    </submittedName>
</protein>